<keyword evidence="2" id="KW-1185">Reference proteome</keyword>
<dbReference type="EMBL" id="JAAGOA010000003">
    <property type="protein sequence ID" value="NED99821.1"/>
    <property type="molecule type" value="Genomic_DNA"/>
</dbReference>
<dbReference type="AlphaFoldDB" id="A0A6L9S5Q2"/>
<dbReference type="SUPFAM" id="SSF55961">
    <property type="entry name" value="Bet v1-like"/>
    <property type="match status" value="1"/>
</dbReference>
<sequence>MSVQRIDVSVTTPAKAATVYALLRDGAGWPSWSPIERFELLRASDDDGGEGVGAVRLFRTGRIRSVERIVELVPERRLSYTLEKGLAIRGYRADIDLAEGPEGTTIRWRSSFRAKVPGTGWLYRRTLATFIRRCADGLAEHASGMAR</sequence>
<dbReference type="Pfam" id="PF10604">
    <property type="entry name" value="Polyketide_cyc2"/>
    <property type="match status" value="1"/>
</dbReference>
<comment type="caution">
    <text evidence="1">The sequence shown here is derived from an EMBL/GenBank/DDBJ whole genome shotgun (WGS) entry which is preliminary data.</text>
</comment>
<dbReference type="CDD" id="cd07821">
    <property type="entry name" value="PYR_PYL_RCAR_like"/>
    <property type="match status" value="1"/>
</dbReference>
<name>A0A6L9S5Q2_9ACTN</name>
<protein>
    <submittedName>
        <fullName evidence="1">SRPBCC family protein</fullName>
    </submittedName>
</protein>
<proteinExistence type="predicted"/>
<dbReference type="InterPro" id="IPR019587">
    <property type="entry name" value="Polyketide_cyclase/dehydratase"/>
</dbReference>
<dbReference type="Proteomes" id="UP000475214">
    <property type="component" value="Unassembled WGS sequence"/>
</dbReference>
<gene>
    <name evidence="1" type="ORF">G1H10_06540</name>
</gene>
<accession>A0A6L9S5Q2</accession>
<dbReference type="Gene3D" id="3.30.530.20">
    <property type="match status" value="1"/>
</dbReference>
<evidence type="ECO:0000313" key="2">
    <source>
        <dbReference type="Proteomes" id="UP000475214"/>
    </source>
</evidence>
<evidence type="ECO:0000313" key="1">
    <source>
        <dbReference type="EMBL" id="NED99821.1"/>
    </source>
</evidence>
<dbReference type="InterPro" id="IPR023393">
    <property type="entry name" value="START-like_dom_sf"/>
</dbReference>
<organism evidence="1 2">
    <name type="scientific">Phytoactinopolyspora halotolerans</name>
    <dbReference type="NCBI Taxonomy" id="1981512"/>
    <lineage>
        <taxon>Bacteria</taxon>
        <taxon>Bacillati</taxon>
        <taxon>Actinomycetota</taxon>
        <taxon>Actinomycetes</taxon>
        <taxon>Jiangellales</taxon>
        <taxon>Jiangellaceae</taxon>
        <taxon>Phytoactinopolyspora</taxon>
    </lineage>
</organism>
<dbReference type="RefSeq" id="WP_163734345.1">
    <property type="nucleotide sequence ID" value="NZ_JAAGOA010000003.1"/>
</dbReference>
<reference evidence="1 2" key="1">
    <citation type="submission" date="2020-02" db="EMBL/GenBank/DDBJ databases">
        <authorList>
            <person name="Li X.-J."/>
            <person name="Han X.-M."/>
        </authorList>
    </citation>
    <scope>NUCLEOTIDE SEQUENCE [LARGE SCALE GENOMIC DNA]</scope>
    <source>
        <strain evidence="1 2">CCTCC AB 2017055</strain>
    </source>
</reference>